<reference evidence="1 3" key="2">
    <citation type="journal article" date="2018" name="Plant J.">
        <title>The Physcomitrella patens chromosome-scale assembly reveals moss genome structure and evolution.</title>
        <authorList>
            <person name="Lang D."/>
            <person name="Ullrich K.K."/>
            <person name="Murat F."/>
            <person name="Fuchs J."/>
            <person name="Jenkins J."/>
            <person name="Haas F.B."/>
            <person name="Piednoel M."/>
            <person name="Gundlach H."/>
            <person name="Van Bel M."/>
            <person name="Meyberg R."/>
            <person name="Vives C."/>
            <person name="Morata J."/>
            <person name="Symeonidi A."/>
            <person name="Hiss M."/>
            <person name="Muchero W."/>
            <person name="Kamisugi Y."/>
            <person name="Saleh O."/>
            <person name="Blanc G."/>
            <person name="Decker E.L."/>
            <person name="van Gessel N."/>
            <person name="Grimwood J."/>
            <person name="Hayes R.D."/>
            <person name="Graham S.W."/>
            <person name="Gunter L.E."/>
            <person name="McDaniel S.F."/>
            <person name="Hoernstein S.N.W."/>
            <person name="Larsson A."/>
            <person name="Li F.W."/>
            <person name="Perroud P.F."/>
            <person name="Phillips J."/>
            <person name="Ranjan P."/>
            <person name="Rokshar D.S."/>
            <person name="Rothfels C.J."/>
            <person name="Schneider L."/>
            <person name="Shu S."/>
            <person name="Stevenson D.W."/>
            <person name="Thummler F."/>
            <person name="Tillich M."/>
            <person name="Villarreal Aguilar J.C."/>
            <person name="Widiez T."/>
            <person name="Wong G.K."/>
            <person name="Wymore A."/>
            <person name="Zhang Y."/>
            <person name="Zimmer A.D."/>
            <person name="Quatrano R.S."/>
            <person name="Mayer K.F.X."/>
            <person name="Goodstein D."/>
            <person name="Casacuberta J.M."/>
            <person name="Vandepoele K."/>
            <person name="Reski R."/>
            <person name="Cuming A.C."/>
            <person name="Tuskan G.A."/>
            <person name="Maumus F."/>
            <person name="Salse J."/>
            <person name="Schmutz J."/>
            <person name="Rensing S.A."/>
        </authorList>
    </citation>
    <scope>NUCLEOTIDE SEQUENCE [LARGE SCALE GENOMIC DNA]</scope>
    <source>
        <strain evidence="2 3">cv. Gransden 2004</strain>
    </source>
</reference>
<dbReference type="InParanoid" id="A0A2K1L4G6"/>
<dbReference type="EnsemblPlants" id="Pp3c2_36450V3.2">
    <property type="protein sequence ID" value="PAC:32932819.CDS.1"/>
    <property type="gene ID" value="Pp3c2_36450"/>
</dbReference>
<dbReference type="EMBL" id="ABEU02000002">
    <property type="protein sequence ID" value="PNR60916.1"/>
    <property type="molecule type" value="Genomic_DNA"/>
</dbReference>
<name>A0A2K1L4G6_PHYPA</name>
<evidence type="ECO:0000313" key="3">
    <source>
        <dbReference type="Proteomes" id="UP000006727"/>
    </source>
</evidence>
<reference evidence="2" key="3">
    <citation type="submission" date="2020-12" db="UniProtKB">
        <authorList>
            <consortium name="EnsemblPlants"/>
        </authorList>
    </citation>
    <scope>IDENTIFICATION</scope>
</reference>
<accession>A0A2K1L4G6</accession>
<sequence>MSVQFVPVNWPCSHCLGSLNLPKSGGLYATHNVPARRWPELSRRLALNLLAHKFVALSATLPECVECTEKFSVVQLHSASLSR</sequence>
<dbReference type="Gramene" id="Pp3c2_36450V3.2">
    <property type="protein sequence ID" value="PAC:32932819.CDS.1"/>
    <property type="gene ID" value="Pp3c2_36450"/>
</dbReference>
<evidence type="ECO:0000313" key="1">
    <source>
        <dbReference type="EMBL" id="PNR60916.1"/>
    </source>
</evidence>
<protein>
    <submittedName>
        <fullName evidence="1 2">Uncharacterized protein</fullName>
    </submittedName>
</protein>
<proteinExistence type="predicted"/>
<evidence type="ECO:0000313" key="2">
    <source>
        <dbReference type="EnsemblPlants" id="PAC:32932818.CDS.1"/>
    </source>
</evidence>
<dbReference type="PaxDb" id="3218-PP1S463_14V6.1"/>
<dbReference type="Proteomes" id="UP000006727">
    <property type="component" value="Chromosome 2"/>
</dbReference>
<keyword evidence="3" id="KW-1185">Reference proteome</keyword>
<dbReference type="EnsemblPlants" id="Pp3c2_36450V3.1">
    <property type="protein sequence ID" value="PAC:32932818.CDS.1"/>
    <property type="gene ID" value="Pp3c2_36450"/>
</dbReference>
<gene>
    <name evidence="1" type="ORF">PHYPA_003709</name>
</gene>
<organism evidence="1">
    <name type="scientific">Physcomitrium patens</name>
    <name type="common">Spreading-leaved earth moss</name>
    <name type="synonym">Physcomitrella patens</name>
    <dbReference type="NCBI Taxonomy" id="3218"/>
    <lineage>
        <taxon>Eukaryota</taxon>
        <taxon>Viridiplantae</taxon>
        <taxon>Streptophyta</taxon>
        <taxon>Embryophyta</taxon>
        <taxon>Bryophyta</taxon>
        <taxon>Bryophytina</taxon>
        <taxon>Bryopsida</taxon>
        <taxon>Funariidae</taxon>
        <taxon>Funariales</taxon>
        <taxon>Funariaceae</taxon>
        <taxon>Physcomitrium</taxon>
    </lineage>
</organism>
<dbReference type="AlphaFoldDB" id="A0A2K1L4G6"/>
<reference evidence="1 3" key="1">
    <citation type="journal article" date="2008" name="Science">
        <title>The Physcomitrella genome reveals evolutionary insights into the conquest of land by plants.</title>
        <authorList>
            <person name="Rensing S."/>
            <person name="Lang D."/>
            <person name="Zimmer A."/>
            <person name="Terry A."/>
            <person name="Salamov A."/>
            <person name="Shapiro H."/>
            <person name="Nishiyama T."/>
            <person name="Perroud P.-F."/>
            <person name="Lindquist E."/>
            <person name="Kamisugi Y."/>
            <person name="Tanahashi T."/>
            <person name="Sakakibara K."/>
            <person name="Fujita T."/>
            <person name="Oishi K."/>
            <person name="Shin-I T."/>
            <person name="Kuroki Y."/>
            <person name="Toyoda A."/>
            <person name="Suzuki Y."/>
            <person name="Hashimoto A."/>
            <person name="Yamaguchi K."/>
            <person name="Sugano A."/>
            <person name="Kohara Y."/>
            <person name="Fujiyama A."/>
            <person name="Anterola A."/>
            <person name="Aoki S."/>
            <person name="Ashton N."/>
            <person name="Barbazuk W.B."/>
            <person name="Barker E."/>
            <person name="Bennetzen J."/>
            <person name="Bezanilla M."/>
            <person name="Blankenship R."/>
            <person name="Cho S.H."/>
            <person name="Dutcher S."/>
            <person name="Estelle M."/>
            <person name="Fawcett J.A."/>
            <person name="Gundlach H."/>
            <person name="Hanada K."/>
            <person name="Heyl A."/>
            <person name="Hicks K.A."/>
            <person name="Hugh J."/>
            <person name="Lohr M."/>
            <person name="Mayer K."/>
            <person name="Melkozernov A."/>
            <person name="Murata T."/>
            <person name="Nelson D."/>
            <person name="Pils B."/>
            <person name="Prigge M."/>
            <person name="Reiss B."/>
            <person name="Renner T."/>
            <person name="Rombauts S."/>
            <person name="Rushton P."/>
            <person name="Sanderfoot A."/>
            <person name="Schween G."/>
            <person name="Shiu S.-H."/>
            <person name="Stueber K."/>
            <person name="Theodoulou F.L."/>
            <person name="Tu H."/>
            <person name="Van de Peer Y."/>
            <person name="Verrier P.J."/>
            <person name="Waters E."/>
            <person name="Wood A."/>
            <person name="Yang L."/>
            <person name="Cove D."/>
            <person name="Cuming A."/>
            <person name="Hasebe M."/>
            <person name="Lucas S."/>
            <person name="Mishler D.B."/>
            <person name="Reski R."/>
            <person name="Grigoriev I."/>
            <person name="Quatrano R.S."/>
            <person name="Boore J.L."/>
        </authorList>
    </citation>
    <scope>NUCLEOTIDE SEQUENCE [LARGE SCALE GENOMIC DNA]</scope>
    <source>
        <strain evidence="2 3">cv. Gransden 2004</strain>
    </source>
</reference>
<dbReference type="Gramene" id="Pp3c2_36450V3.1">
    <property type="protein sequence ID" value="PAC:32932818.CDS.1"/>
    <property type="gene ID" value="Pp3c2_36450"/>
</dbReference>